<organism evidence="1 2">
    <name type="scientific">Cichorium intybus</name>
    <name type="common">Chicory</name>
    <dbReference type="NCBI Taxonomy" id="13427"/>
    <lineage>
        <taxon>Eukaryota</taxon>
        <taxon>Viridiplantae</taxon>
        <taxon>Streptophyta</taxon>
        <taxon>Embryophyta</taxon>
        <taxon>Tracheophyta</taxon>
        <taxon>Spermatophyta</taxon>
        <taxon>Magnoliopsida</taxon>
        <taxon>eudicotyledons</taxon>
        <taxon>Gunneridae</taxon>
        <taxon>Pentapetalae</taxon>
        <taxon>asterids</taxon>
        <taxon>campanulids</taxon>
        <taxon>Asterales</taxon>
        <taxon>Asteraceae</taxon>
        <taxon>Cichorioideae</taxon>
        <taxon>Cichorieae</taxon>
        <taxon>Cichoriinae</taxon>
        <taxon>Cichorium</taxon>
    </lineage>
</organism>
<name>A0ACB9DWP9_CICIN</name>
<proteinExistence type="predicted"/>
<gene>
    <name evidence="1" type="ORF">L2E82_21803</name>
</gene>
<comment type="caution">
    <text evidence="1">The sequence shown here is derived from an EMBL/GenBank/DDBJ whole genome shotgun (WGS) entry which is preliminary data.</text>
</comment>
<reference evidence="2" key="1">
    <citation type="journal article" date="2022" name="Mol. Ecol. Resour.">
        <title>The genomes of chicory, endive, great burdock and yacon provide insights into Asteraceae palaeo-polyploidization history and plant inulin production.</title>
        <authorList>
            <person name="Fan W."/>
            <person name="Wang S."/>
            <person name="Wang H."/>
            <person name="Wang A."/>
            <person name="Jiang F."/>
            <person name="Liu H."/>
            <person name="Zhao H."/>
            <person name="Xu D."/>
            <person name="Zhang Y."/>
        </authorList>
    </citation>
    <scope>NUCLEOTIDE SEQUENCE [LARGE SCALE GENOMIC DNA]</scope>
    <source>
        <strain evidence="2">cv. Punajuju</strain>
    </source>
</reference>
<reference evidence="1 2" key="2">
    <citation type="journal article" date="2022" name="Mol. Ecol. Resour.">
        <title>The genomes of chicory, endive, great burdock and yacon provide insights into Asteraceae paleo-polyploidization history and plant inulin production.</title>
        <authorList>
            <person name="Fan W."/>
            <person name="Wang S."/>
            <person name="Wang H."/>
            <person name="Wang A."/>
            <person name="Jiang F."/>
            <person name="Liu H."/>
            <person name="Zhao H."/>
            <person name="Xu D."/>
            <person name="Zhang Y."/>
        </authorList>
    </citation>
    <scope>NUCLEOTIDE SEQUENCE [LARGE SCALE GENOMIC DNA]</scope>
    <source>
        <strain evidence="2">cv. Punajuju</strain>
        <tissue evidence="1">Leaves</tissue>
    </source>
</reference>
<keyword evidence="2" id="KW-1185">Reference proteome</keyword>
<evidence type="ECO:0000313" key="1">
    <source>
        <dbReference type="EMBL" id="KAI3750898.1"/>
    </source>
</evidence>
<dbReference type="Proteomes" id="UP001055811">
    <property type="component" value="Linkage Group LG04"/>
</dbReference>
<accession>A0ACB9DWP9</accession>
<dbReference type="EMBL" id="CM042012">
    <property type="protein sequence ID" value="KAI3750898.1"/>
    <property type="molecule type" value="Genomic_DNA"/>
</dbReference>
<evidence type="ECO:0000313" key="2">
    <source>
        <dbReference type="Proteomes" id="UP001055811"/>
    </source>
</evidence>
<protein>
    <submittedName>
        <fullName evidence="1">Uncharacterized protein</fullName>
    </submittedName>
</protein>
<sequence length="833" mass="93781">MPFKKLPRPPPLRRPPPPSTSTNLLPPPPPPDTSLTSLSTVCLPSSISTTQSQLTNFINTHLQNNLTPNDLLSFLKNHLHHHPKFAHLDLHVFRHAATLDSFRHDHSTYEWMVRTLAITHRLDSLSSVLDFIVSNPCPCSDGIFSCSRTEPIFRFAINAYCNVGRFDDALQAFDKMRKLVDGKPNTAIYNIMIHSFVKYGKFEKGLEFYSRMIKDRVNPDVVTFNILINGYFRNSKFGSALDVFKEMRVKGCVPNVVTFNTLIKGFFREKKFKEGIGMAYEMIELGCSLSSVTCEILIDGLTNEGKICEACDLILDLSRKRVLPIKFDYFSLIESLCDKGYEIKAELIVKEIWEKGNTPSSITCTILIEGLRRVNNTEAAFKLMDKMLKESIVPDSVTFNCLLDDLCNSGRTLEANELRILASKKGVFLDEVTYNILVSGYSKEGKKEGKVIVDEMLDKGFIPDIATYNRLMKGLGAMFLFVNGVPSPTSAIPVTTLLESHSGAYTTLRTINNGLEFLFLERHMRRLAASARILFDSCPILLFQPGTNLSLQQGKTLEWDSLIPSLVNDSMTKAIPYALKERRTGTELAFTALVTGNLEKLIPNDQDIRTAFTMHLHVSLYSPLAFGVRTHGAHLALVGHGRDIANAKYSEWVRMRKPLEKLRPPSTTELLLSNDGDHILEGCLTNFFVLCRKDNIEENSPCIEKEGLKSKYAHSLELQTAPITDGVLPGVIREVVIEVCLGIGIPIREVAPSWSKHHLWEEAFITNGLRVLQHVETIRVPSSWNSLSLKTWKEVMWEEKRFQECPGSITTVIREEVMKRAKLEGHPAASFIK</sequence>